<gene>
    <name evidence="2" type="ORF">XAT740_LOCUS32848</name>
</gene>
<sequence length="1312" mass="148510">MSVETPPKGSTSLNWKTKVLNGLKTLNLFETEENSAETIFYQRLFTRLYISLVSLFMIILIIYGIFSSRTINVTVSQPLENEFKQLYTLYSDTLQCPCSRVAMQYGEIASSEVTFHEVCSSEFISQKYINAIYSGNVSFISPVDVRTIISSFWQLIRSFCNISQNTWIDAYNNFNATILISPMAQSQFLIETQVKSSLNFSLTTAVSNLQRNLLMAREMTLANGLISGLATNYYVAYPGQVTSSKAMGIIANVFEDGCSCSNAGGCLRPAIISGSINEKTINSTKVPGIMFNCLPMDGTLASTFECYYDTDCLSLIQQYLSINDTLQPLNVSSRFFYNVTIKTLVDELMIENLTVKPLFSLYYNVCHPNYCTYSFSRRFDIIYTITLIFTAVGGISAALRFISLLIIKVLCKIRQRSIRPNNEQSFVCHPRILGIRLCTLLNKAKDLLINLNLFKSLSRDPEVIHRQCIITRIFIVCLGASLIIFSVYTFLSIQTKAITIPNPSRTDYEYLSELYPDTLQCSCSQIAISYSSFMKMVHTFHQLCSSRLTSSDWYNRLYKSNDTVGYNRNRFSYTFASQYFQALDACCSLSENTINNAYRLFSANMFVSNRVLSERIFSKQMNAAIDTFKIATRAEFSRIFAFFRNNTQTGQFSTRTNSNMQFSLTPNGGVLMTIATLPVMSSDLPAGYLFICSCLSQSNRCGTQAFVYGSSAGLSTIYLKDLIIRCLPTETAIKSTLECWYDPICYDIVYKSFLINGVDLNNSIPLNANLTSRFSINASVQMIVDELLLENWTLSASYDDFYKQCAPTSCIYTIQQRFDWFLVFINLLGIYSGLSRGLRLILPIIIHLFLIIIRSIRARNHRTKPSTSNSQEIQFHNIPASRLSWLSKIKQYLCTLNLFQRPSSTTETYPQEIISTRLYLILLISITIILVLYTGLIEQTKSKTISFPSQFTYEQLQRHYASTLQCPCSNISILYNNFVVNINVTYHPICSSGFITDKWINFFGLYVLNSAWWLQNIDFRAWGIIYFRLLQSLCSLADSTVADGIGQFYASAFISTTAMSTSQFQVQIDGTLELFQNSILTLFTRPLEMFRAIAQGNALISTLGSNWKPIVGRNSIGSSLVNVPVIYNNQSCSCATTSSCFDSAGFYNNSHTKLYTIKGIVLGCLCLESILLSSLSCFYSNSCIFEMINATLLGNPSKPTKLPNFNYSIIPPLKLSSLNSTYQTDDTIETLVSRLFVDTWLSETSYERYYNACTPIYCIYSYERRLNVLYALTIFLGVFSGLSLGLRFIIPRIVNLLYKCCIRCRNSKTRPQ</sequence>
<reference evidence="2" key="1">
    <citation type="submission" date="2021-02" db="EMBL/GenBank/DDBJ databases">
        <authorList>
            <person name="Nowell W R."/>
        </authorList>
    </citation>
    <scope>NUCLEOTIDE SEQUENCE</scope>
</reference>
<proteinExistence type="predicted"/>
<evidence type="ECO:0000256" key="1">
    <source>
        <dbReference type="SAM" id="Phobius"/>
    </source>
</evidence>
<name>A0A815JAC1_ADIRI</name>
<evidence type="ECO:0000313" key="3">
    <source>
        <dbReference type="Proteomes" id="UP000663828"/>
    </source>
</evidence>
<keyword evidence="3" id="KW-1185">Reference proteome</keyword>
<protein>
    <submittedName>
        <fullName evidence="2">Uncharacterized protein</fullName>
    </submittedName>
</protein>
<organism evidence="2 3">
    <name type="scientific">Adineta ricciae</name>
    <name type="common">Rotifer</name>
    <dbReference type="NCBI Taxonomy" id="249248"/>
    <lineage>
        <taxon>Eukaryota</taxon>
        <taxon>Metazoa</taxon>
        <taxon>Spiralia</taxon>
        <taxon>Gnathifera</taxon>
        <taxon>Rotifera</taxon>
        <taxon>Eurotatoria</taxon>
        <taxon>Bdelloidea</taxon>
        <taxon>Adinetida</taxon>
        <taxon>Adinetidae</taxon>
        <taxon>Adineta</taxon>
    </lineage>
</organism>
<keyword evidence="1" id="KW-1133">Transmembrane helix</keyword>
<evidence type="ECO:0000313" key="2">
    <source>
        <dbReference type="EMBL" id="CAF1376783.1"/>
    </source>
</evidence>
<feature type="transmembrane region" description="Helical" evidence="1">
    <location>
        <begin position="918"/>
        <end position="936"/>
    </location>
</feature>
<comment type="caution">
    <text evidence="2">The sequence shown here is derived from an EMBL/GenBank/DDBJ whole genome shotgun (WGS) entry which is preliminary data.</text>
</comment>
<dbReference type="EMBL" id="CAJNOR010003093">
    <property type="protein sequence ID" value="CAF1376783.1"/>
    <property type="molecule type" value="Genomic_DNA"/>
</dbReference>
<accession>A0A815JAC1</accession>
<dbReference type="Proteomes" id="UP000663828">
    <property type="component" value="Unassembled WGS sequence"/>
</dbReference>
<feature type="transmembrane region" description="Helical" evidence="1">
    <location>
        <begin position="48"/>
        <end position="66"/>
    </location>
</feature>
<feature type="transmembrane region" description="Helical" evidence="1">
    <location>
        <begin position="469"/>
        <end position="491"/>
    </location>
</feature>
<keyword evidence="1" id="KW-0812">Transmembrane</keyword>
<keyword evidence="1" id="KW-0472">Membrane</keyword>
<feature type="transmembrane region" description="Helical" evidence="1">
    <location>
        <begin position="820"/>
        <end position="853"/>
    </location>
</feature>
<feature type="transmembrane region" description="Helical" evidence="1">
    <location>
        <begin position="1268"/>
        <end position="1290"/>
    </location>
</feature>
<feature type="transmembrane region" description="Helical" evidence="1">
    <location>
        <begin position="381"/>
        <end position="407"/>
    </location>
</feature>